<sequence>MAYNINGFSIRELLDRGVARVSLPTIAVQTMIAALKKNLKIIHDTGSFSELMQGESLCRFDDIASLMKQ</sequence>
<evidence type="ECO:0000313" key="1">
    <source>
        <dbReference type="EMBL" id="MPM86275.1"/>
    </source>
</evidence>
<dbReference type="AlphaFoldDB" id="A0A645DAL4"/>
<reference evidence="1" key="1">
    <citation type="submission" date="2019-08" db="EMBL/GenBank/DDBJ databases">
        <authorList>
            <person name="Kucharzyk K."/>
            <person name="Murdoch R.W."/>
            <person name="Higgins S."/>
            <person name="Loffler F."/>
        </authorList>
    </citation>
    <scope>NUCLEOTIDE SEQUENCE</scope>
</reference>
<gene>
    <name evidence="1" type="ORF">SDC9_133364</name>
</gene>
<proteinExistence type="predicted"/>
<organism evidence="1">
    <name type="scientific">bioreactor metagenome</name>
    <dbReference type="NCBI Taxonomy" id="1076179"/>
    <lineage>
        <taxon>unclassified sequences</taxon>
        <taxon>metagenomes</taxon>
        <taxon>ecological metagenomes</taxon>
    </lineage>
</organism>
<dbReference type="EMBL" id="VSSQ01034364">
    <property type="protein sequence ID" value="MPM86275.1"/>
    <property type="molecule type" value="Genomic_DNA"/>
</dbReference>
<comment type="caution">
    <text evidence="1">The sequence shown here is derived from an EMBL/GenBank/DDBJ whole genome shotgun (WGS) entry which is preliminary data.</text>
</comment>
<name>A0A645DAL4_9ZZZZ</name>
<accession>A0A645DAL4</accession>
<protein>
    <submittedName>
        <fullName evidence="1">Uncharacterized protein</fullName>
    </submittedName>
</protein>